<comment type="caution">
    <text evidence="1">The sequence shown here is derived from an EMBL/GenBank/DDBJ whole genome shotgun (WGS) entry which is preliminary data.</text>
</comment>
<dbReference type="RefSeq" id="WP_166202924.1">
    <property type="nucleotide sequence ID" value="NZ_CP088285.1"/>
</dbReference>
<sequence length="87" mass="9918">MKSLVAELRQSNQSARNTRDRGFDKLITVEPSLTPVIPASSYKWHKCTLNTRFCAARLLNQLQREPCDREAIVRLAALMDKETRSTA</sequence>
<evidence type="ECO:0000313" key="1">
    <source>
        <dbReference type="EMBL" id="NVI48241.1"/>
    </source>
</evidence>
<protein>
    <submittedName>
        <fullName evidence="1">Uncharacterized protein</fullName>
    </submittedName>
</protein>
<organism evidence="1">
    <name type="scientific">Bradyrhizobium septentrionale</name>
    <dbReference type="NCBI Taxonomy" id="1404411"/>
    <lineage>
        <taxon>Bacteria</taxon>
        <taxon>Pseudomonadati</taxon>
        <taxon>Pseudomonadota</taxon>
        <taxon>Alphaproteobacteria</taxon>
        <taxon>Hyphomicrobiales</taxon>
        <taxon>Nitrobacteraceae</taxon>
        <taxon>Bradyrhizobium</taxon>
    </lineage>
</organism>
<dbReference type="AlphaFoldDB" id="A0A973W6J5"/>
<reference evidence="1" key="1">
    <citation type="submission" date="2020-06" db="EMBL/GenBank/DDBJ databases">
        <title>Whole Genome Sequence of Bradyrhizobium sp. Strain 1S1.</title>
        <authorList>
            <person name="Bromfield E.S.P."/>
            <person name="Cloutier S."/>
        </authorList>
    </citation>
    <scope>NUCLEOTIDE SEQUENCE [LARGE SCALE GENOMIC DNA]</scope>
    <source>
        <strain evidence="1">1S1</strain>
    </source>
</reference>
<accession>A0A973W6J5</accession>
<name>A0A973W6J5_9BRAD</name>
<gene>
    <name evidence="1" type="ORF">HAP48_036175</name>
</gene>
<dbReference type="EMBL" id="JAAOLE020000001">
    <property type="protein sequence ID" value="NVI48241.1"/>
    <property type="molecule type" value="Genomic_DNA"/>
</dbReference>
<proteinExistence type="predicted"/>